<gene>
    <name evidence="2" type="ORF">AVEN_148616_1</name>
    <name evidence="1" type="ORF">AVEN_186293_1</name>
</gene>
<dbReference type="AlphaFoldDB" id="A0A4Y2R0S4"/>
<evidence type="ECO:0000313" key="3">
    <source>
        <dbReference type="Proteomes" id="UP000499080"/>
    </source>
</evidence>
<keyword evidence="3" id="KW-1185">Reference proteome</keyword>
<dbReference type="Proteomes" id="UP000499080">
    <property type="component" value="Unassembled WGS sequence"/>
</dbReference>
<accession>A0A4Y2R0S4</accession>
<reference evidence="2 3" key="1">
    <citation type="journal article" date="2019" name="Sci. Rep.">
        <title>Orb-weaving spider Araneus ventricosus genome elucidates the spidroin gene catalogue.</title>
        <authorList>
            <person name="Kono N."/>
            <person name="Nakamura H."/>
            <person name="Ohtoshi R."/>
            <person name="Moran D.A.P."/>
            <person name="Shinohara A."/>
            <person name="Yoshida Y."/>
            <person name="Fujiwara M."/>
            <person name="Mori M."/>
            <person name="Tomita M."/>
            <person name="Arakawa K."/>
        </authorList>
    </citation>
    <scope>NUCLEOTIDE SEQUENCE [LARGE SCALE GENOMIC DNA]</scope>
</reference>
<evidence type="ECO:0000313" key="1">
    <source>
        <dbReference type="EMBL" id="GBN69023.1"/>
    </source>
</evidence>
<dbReference type="EMBL" id="BGPR01015392">
    <property type="protein sequence ID" value="GBN69050.1"/>
    <property type="molecule type" value="Genomic_DNA"/>
</dbReference>
<name>A0A4Y2R0S4_ARAVE</name>
<dbReference type="EMBL" id="BGPR01015386">
    <property type="protein sequence ID" value="GBN69023.1"/>
    <property type="molecule type" value="Genomic_DNA"/>
</dbReference>
<sequence>METISHPEIKDNKMMPNQLKIVSTILSRLENRLLLLRHTLSEAKETGNLSAKFTTKKSSSIMDESNQLTVHPTTVEYTLVFDCCDIEAAVNRISNELAETGSFETLKAVVREYEEASAVFEKHKKILESKRQSIAEHKKLLAAIREKQEPLQKVYEAAPRKKSELSEDNLSLVKQWMECRIESKKEFYEYLVGEVREKTENFETESRMQVHTDFQAVSFWLLKYESFIQTLDLLLRKIFDEWASKKREISVLKKYRNFNLEKIERITKQVRNSTSFYILENDLLFRLFFSFREMYREKPRLRTARQ</sequence>
<proteinExistence type="predicted"/>
<dbReference type="OrthoDB" id="6434381at2759"/>
<protein>
    <submittedName>
        <fullName evidence="2">Uncharacterized protein</fullName>
    </submittedName>
</protein>
<organism evidence="2 3">
    <name type="scientific">Araneus ventricosus</name>
    <name type="common">Orbweaver spider</name>
    <name type="synonym">Epeira ventricosa</name>
    <dbReference type="NCBI Taxonomy" id="182803"/>
    <lineage>
        <taxon>Eukaryota</taxon>
        <taxon>Metazoa</taxon>
        <taxon>Ecdysozoa</taxon>
        <taxon>Arthropoda</taxon>
        <taxon>Chelicerata</taxon>
        <taxon>Arachnida</taxon>
        <taxon>Araneae</taxon>
        <taxon>Araneomorphae</taxon>
        <taxon>Entelegynae</taxon>
        <taxon>Araneoidea</taxon>
        <taxon>Araneidae</taxon>
        <taxon>Araneus</taxon>
    </lineage>
</organism>
<comment type="caution">
    <text evidence="2">The sequence shown here is derived from an EMBL/GenBank/DDBJ whole genome shotgun (WGS) entry which is preliminary data.</text>
</comment>
<evidence type="ECO:0000313" key="2">
    <source>
        <dbReference type="EMBL" id="GBN69050.1"/>
    </source>
</evidence>